<dbReference type="EMBL" id="OU892290">
    <property type="protein sequence ID" value="CAG9763638.1"/>
    <property type="molecule type" value="Genomic_DNA"/>
</dbReference>
<evidence type="ECO:0000256" key="1">
    <source>
        <dbReference type="SAM" id="MobiDB-lite"/>
    </source>
</evidence>
<dbReference type="OrthoDB" id="1667110at2759"/>
<evidence type="ECO:0000313" key="3">
    <source>
        <dbReference type="Proteomes" id="UP001152799"/>
    </source>
</evidence>
<evidence type="ECO:0000313" key="2">
    <source>
        <dbReference type="EMBL" id="CAG9763638.1"/>
    </source>
</evidence>
<proteinExistence type="predicted"/>
<dbReference type="Proteomes" id="UP001152799">
    <property type="component" value="Chromosome 14"/>
</dbReference>
<keyword evidence="3" id="KW-1185">Reference proteome</keyword>
<feature type="compositionally biased region" description="Acidic residues" evidence="1">
    <location>
        <begin position="89"/>
        <end position="103"/>
    </location>
</feature>
<reference evidence="2" key="1">
    <citation type="submission" date="2022-01" db="EMBL/GenBank/DDBJ databases">
        <authorList>
            <person name="King R."/>
        </authorList>
    </citation>
    <scope>NUCLEOTIDE SEQUENCE</scope>
</reference>
<organism evidence="2 3">
    <name type="scientific">Ceutorhynchus assimilis</name>
    <name type="common">cabbage seed weevil</name>
    <dbReference type="NCBI Taxonomy" id="467358"/>
    <lineage>
        <taxon>Eukaryota</taxon>
        <taxon>Metazoa</taxon>
        <taxon>Ecdysozoa</taxon>
        <taxon>Arthropoda</taxon>
        <taxon>Hexapoda</taxon>
        <taxon>Insecta</taxon>
        <taxon>Pterygota</taxon>
        <taxon>Neoptera</taxon>
        <taxon>Endopterygota</taxon>
        <taxon>Coleoptera</taxon>
        <taxon>Polyphaga</taxon>
        <taxon>Cucujiformia</taxon>
        <taxon>Curculionidae</taxon>
        <taxon>Ceutorhynchinae</taxon>
        <taxon>Ceutorhynchus</taxon>
    </lineage>
</organism>
<name>A0A9N9MH65_9CUCU</name>
<dbReference type="AlphaFoldDB" id="A0A9N9MH65"/>
<feature type="region of interest" description="Disordered" evidence="1">
    <location>
        <begin position="84"/>
        <end position="103"/>
    </location>
</feature>
<sequence>MYSGKKIIKRSKKKQTYLLIDGDNLETIRTVYIVIDRLKYQFSSVTEASGKEKTKEKYTPNLENAKQNIKKKLKIPEKRKTVVKTQDLAESESETENPFSEDEEDDCACIDCTQNFTKCPNESCRSVSRNPSISAPVESEWLQCVPCGLHRRGQLMMTEIIPEKILHVIGKRFHETRDLWSIDKFCRCRDSKESGINNPENREAVQCALAKRKTTLQSSSSGEDFCSDEEDDALHLRRTLLGPVPVKEKEATSKNKHQGPVLLRNERPNKKQGQIRITTQMVSTLLNPDIPHSWLCVGKLLRLTDPGCEDNLKMFQIYEESHKLRNVTQKHGMNSVCAALCGNLEMAADNISKPAVFGLENKSFLSNVIDNMEDVTIKSVIDASDNQPTACEEQQPAARKKQSMDLYYVLLNEHISTTSKGLQVIAISIQAVAEAINNVASAIQQSKE</sequence>
<protein>
    <submittedName>
        <fullName evidence="2">Uncharacterized protein</fullName>
    </submittedName>
</protein>
<gene>
    <name evidence="2" type="ORF">CEUTPL_LOCUS4296</name>
</gene>
<accession>A0A9N9MH65</accession>